<dbReference type="PANTHER" id="PTHR11999:SF60">
    <property type="entry name" value="3,4-DIHYDROXYPHENYLACETALDEHYDE SYNTHASE"/>
    <property type="match status" value="1"/>
</dbReference>
<evidence type="ECO:0000313" key="7">
    <source>
        <dbReference type="EnsemblMetazoa" id="XP_006563197"/>
    </source>
</evidence>
<evidence type="ECO:0000256" key="6">
    <source>
        <dbReference type="RuleBase" id="RU000382"/>
    </source>
</evidence>
<dbReference type="InterPro" id="IPR015424">
    <property type="entry name" value="PyrdxlP-dep_Trfase"/>
</dbReference>
<reference evidence="9" key="2">
    <citation type="submission" date="2025-04" db="UniProtKB">
        <authorList>
            <consortium name="RefSeq"/>
        </authorList>
    </citation>
    <scope>IDENTIFICATION</scope>
    <source>
        <strain evidence="9">DH4</strain>
        <tissue evidence="9">Whole body</tissue>
    </source>
</reference>
<reference evidence="7" key="1">
    <citation type="submission" date="2021-01" db="UniProtKB">
        <authorList>
            <consortium name="EnsemblMetazoa"/>
        </authorList>
    </citation>
    <scope>IDENTIFICATION</scope>
    <source>
        <strain evidence="7">DH4</strain>
    </source>
</reference>
<dbReference type="InterPro" id="IPR015421">
    <property type="entry name" value="PyrdxlP-dep_Trfase_major"/>
</dbReference>
<comment type="cofactor">
    <cofactor evidence="1 5 6">
        <name>pyridoxal 5'-phosphate</name>
        <dbReference type="ChEBI" id="CHEBI:597326"/>
    </cofactor>
</comment>
<dbReference type="InterPro" id="IPR021115">
    <property type="entry name" value="Pyridoxal-P_BS"/>
</dbReference>
<dbReference type="SUPFAM" id="SSF53383">
    <property type="entry name" value="PLP-dependent transferases"/>
    <property type="match status" value="1"/>
</dbReference>
<comment type="similarity">
    <text evidence="2 6">Belongs to the group II decarboxylase family.</text>
</comment>
<dbReference type="FunFam" id="3.40.640.10:FF:000025">
    <property type="entry name" value="Histidine decarboxylase"/>
    <property type="match status" value="1"/>
</dbReference>
<accession>A0A8B6YY01</accession>
<dbReference type="PRINTS" id="PR00800">
    <property type="entry name" value="YHDCRBOXLASE"/>
</dbReference>
<dbReference type="CDD" id="cd06450">
    <property type="entry name" value="DOPA_deC_like"/>
    <property type="match status" value="1"/>
</dbReference>
<evidence type="ECO:0000256" key="3">
    <source>
        <dbReference type="ARBA" id="ARBA00022898"/>
    </source>
</evidence>
<dbReference type="GeneID" id="410639"/>
<dbReference type="EnsemblMetazoa" id="XM_006563134">
    <property type="protein sequence ID" value="XP_006563197"/>
    <property type="gene ID" value="LOC410639"/>
</dbReference>
<dbReference type="PROSITE" id="PS00392">
    <property type="entry name" value="DDC_GAD_HDC_YDC"/>
    <property type="match status" value="1"/>
</dbReference>
<evidence type="ECO:0000256" key="5">
    <source>
        <dbReference type="PIRSR" id="PIRSR602129-50"/>
    </source>
</evidence>
<dbReference type="Gene3D" id="3.90.1150.10">
    <property type="entry name" value="Aspartate Aminotransferase, domain 1"/>
    <property type="match status" value="1"/>
</dbReference>
<sequence length="539" mass="61608">MKHHCIVEKMMIIRTIHIRNNYYNQKLSFSIMETKDFIDFGKAAIELIANYTENLREMNVLPNVEPGYLSKLLPEEAPQKPESWQEVLKDVERYILPGTTHWNSPNFYAFYPTGNSYPAVIGDLLCNSIGGIGLSWISSPVCTELEVIVMNWLGKSLALPDEFLNCNGSRGGGVIEGSASETTLLCLLTAKEQTVRYIKNLHPEWEEGFIKAKLVAYTSDQSNSSVEKGAKLASVIMKFLTTDEKYALRGETLLKAVKEDLKNGLIPCCVIATLGTTGTCAFDNLKELGPICKEYNIWLHIDAAYAGSAFICPEYRYLMCGIEYADSFNVNAHKWMLINFDCSLLWVKDSKKFTEAFNVDRIYLKHNKPGLPDFRNWQISLGRRFRSLKVWFVLRIYGIEGIQNYIRHTIELAKMFENYVKSDSRFEMITERSMGLCCFRIKGDDCLTKELIDRLTNGKKIFVTAGMCRDKIIVRFVVGCRLSREEDITFAWREITSHTTEILKSLKHSPVKEESFKSTNDIVTRIECLNLESKTQKIT</sequence>
<evidence type="ECO:0000256" key="4">
    <source>
        <dbReference type="ARBA" id="ARBA00023239"/>
    </source>
</evidence>
<feature type="modified residue" description="N6-(pyridoxal phosphate)lysine" evidence="5">
    <location>
        <position position="334"/>
    </location>
</feature>
<dbReference type="InterPro" id="IPR015422">
    <property type="entry name" value="PyrdxlP-dep_Trfase_small"/>
</dbReference>
<keyword evidence="3 5" id="KW-0663">Pyridoxal phosphate</keyword>
<name>A0A7M7GRF5_APIME</name>
<dbReference type="GO" id="GO:0005737">
    <property type="term" value="C:cytoplasm"/>
    <property type="evidence" value="ECO:0007669"/>
    <property type="project" value="TreeGrafter"/>
</dbReference>
<dbReference type="SMR" id="A0A7M7GRF5"/>
<protein>
    <submittedName>
        <fullName evidence="9">Alpha-methyldopa hypersensitive protein isoform X1</fullName>
    </submittedName>
</protein>
<dbReference type="GO" id="GO:0004058">
    <property type="term" value="F:aromatic-L-amino-acid decarboxylase activity"/>
    <property type="evidence" value="ECO:0007669"/>
    <property type="project" value="TreeGrafter"/>
</dbReference>
<dbReference type="RefSeq" id="XP_006563197.1">
    <property type="nucleotide sequence ID" value="XM_006563134.3"/>
</dbReference>
<proteinExistence type="inferred from homology"/>
<dbReference type="GO" id="GO:0006520">
    <property type="term" value="P:amino acid metabolic process"/>
    <property type="evidence" value="ECO:0007669"/>
    <property type="project" value="InterPro"/>
</dbReference>
<dbReference type="AlphaFoldDB" id="A0A7M7GRF5"/>
<dbReference type="GO" id="GO:0006584">
    <property type="term" value="P:catecholamine metabolic process"/>
    <property type="evidence" value="ECO:0007669"/>
    <property type="project" value="TreeGrafter"/>
</dbReference>
<organism evidence="7">
    <name type="scientific">Apis mellifera</name>
    <name type="common">Honeybee</name>
    <dbReference type="NCBI Taxonomy" id="7460"/>
    <lineage>
        <taxon>Eukaryota</taxon>
        <taxon>Metazoa</taxon>
        <taxon>Ecdysozoa</taxon>
        <taxon>Arthropoda</taxon>
        <taxon>Hexapoda</taxon>
        <taxon>Insecta</taxon>
        <taxon>Pterygota</taxon>
        <taxon>Neoptera</taxon>
        <taxon>Endopterygota</taxon>
        <taxon>Hymenoptera</taxon>
        <taxon>Apocrita</taxon>
        <taxon>Aculeata</taxon>
        <taxon>Apoidea</taxon>
        <taxon>Anthophila</taxon>
        <taxon>Apidae</taxon>
        <taxon>Apis</taxon>
    </lineage>
</organism>
<keyword evidence="4 6" id="KW-0456">Lyase</keyword>
<dbReference type="Proteomes" id="UP000005203">
    <property type="component" value="Linkage group LG16"/>
</dbReference>
<evidence type="ECO:0000256" key="2">
    <source>
        <dbReference type="ARBA" id="ARBA00009533"/>
    </source>
</evidence>
<evidence type="ECO:0000256" key="1">
    <source>
        <dbReference type="ARBA" id="ARBA00001933"/>
    </source>
</evidence>
<dbReference type="Pfam" id="PF00282">
    <property type="entry name" value="Pyridoxal_deC"/>
    <property type="match status" value="1"/>
</dbReference>
<dbReference type="Gene3D" id="3.40.640.10">
    <property type="entry name" value="Type I PLP-dependent aspartate aminotransferase-like (Major domain)"/>
    <property type="match status" value="1"/>
</dbReference>
<accession>A0A7M7GRF5</accession>
<dbReference type="GO" id="GO:0030170">
    <property type="term" value="F:pyridoxal phosphate binding"/>
    <property type="evidence" value="ECO:0007669"/>
    <property type="project" value="InterPro"/>
</dbReference>
<evidence type="ECO:0000313" key="8">
    <source>
        <dbReference type="Proteomes" id="UP000005203"/>
    </source>
</evidence>
<dbReference type="InterPro" id="IPR010977">
    <property type="entry name" value="Aromatic_deC"/>
</dbReference>
<dbReference type="Gene3D" id="1.20.1340.10">
    <property type="entry name" value="dopa decarboxylase, N-terminal domain"/>
    <property type="match status" value="1"/>
</dbReference>
<dbReference type="PANTHER" id="PTHR11999">
    <property type="entry name" value="GROUP II PYRIDOXAL-5-PHOSPHATE DECARBOXYLASE"/>
    <property type="match status" value="1"/>
</dbReference>
<keyword evidence="8" id="KW-1185">Reference proteome</keyword>
<gene>
    <name evidence="7" type="primary">410639</name>
    <name evidence="9" type="synonym">LOC410639</name>
</gene>
<dbReference type="OrthoDB" id="639767at2759"/>
<dbReference type="KEGG" id="ame:410639"/>
<dbReference type="OMA" id="VWITLRT"/>
<dbReference type="GO" id="GO:0019752">
    <property type="term" value="P:carboxylic acid metabolic process"/>
    <property type="evidence" value="ECO:0007669"/>
    <property type="project" value="InterPro"/>
</dbReference>
<dbReference type="InterPro" id="IPR002129">
    <property type="entry name" value="PyrdxlP-dep_de-COase"/>
</dbReference>
<evidence type="ECO:0000313" key="9">
    <source>
        <dbReference type="RefSeq" id="XP_006563197.1"/>
    </source>
</evidence>